<evidence type="ECO:0000313" key="1">
    <source>
        <dbReference type="EMBL" id="QIA88878.1"/>
    </source>
</evidence>
<name>A0AAE6WF44_9LACO</name>
<dbReference type="RefSeq" id="WP_163592319.1">
    <property type="nucleotide sequence ID" value="NZ_CP040852.1"/>
</dbReference>
<dbReference type="Proteomes" id="UP000463931">
    <property type="component" value="Chromosome"/>
</dbReference>
<gene>
    <name evidence="1" type="ORF">FEE40_00970</name>
</gene>
<accession>A0AAE6WF44</accession>
<organism evidence="1 2">
    <name type="scientific">Ligilactobacillus murinus</name>
    <dbReference type="NCBI Taxonomy" id="1622"/>
    <lineage>
        <taxon>Bacteria</taxon>
        <taxon>Bacillati</taxon>
        <taxon>Bacillota</taxon>
        <taxon>Bacilli</taxon>
        <taxon>Lactobacillales</taxon>
        <taxon>Lactobacillaceae</taxon>
        <taxon>Ligilactobacillus</taxon>
    </lineage>
</organism>
<reference evidence="1 2" key="1">
    <citation type="journal article" date="2019" name="Nat. Med.">
        <title>Preventing dysbiosis of the neonatal mouse intestinal microbiome protects against late-onset sepsis.</title>
        <authorList>
            <person name="Singer J.R."/>
            <person name="Blosser E.G."/>
            <person name="Zindl C.L."/>
            <person name="Silberger D.J."/>
            <person name="Conlan S."/>
            <person name="Laufer V.A."/>
            <person name="DiToro D."/>
            <person name="Deming C."/>
            <person name="Kumar R."/>
            <person name="Morrow C.D."/>
            <person name="Segre J.A."/>
            <person name="Gray M.J."/>
            <person name="Randolph D.A."/>
            <person name="Weaver C.T."/>
        </authorList>
    </citation>
    <scope>NUCLEOTIDE SEQUENCE [LARGE SCALE GENOMIC DNA]</scope>
    <source>
        <strain evidence="1 2">V10</strain>
    </source>
</reference>
<proteinExistence type="predicted"/>
<protein>
    <submittedName>
        <fullName evidence="1">Uncharacterized protein</fullName>
    </submittedName>
</protein>
<sequence>MITQEFRNSVVSNDTLGVKIMLKDILIVDPTFKEFNEMVHFAEENLPDSLWEEHDPNLGENDLTVSEDNLNMELVLLISNFSKERVAKIKNLIKQLYLRKSETTKVAVSKSVDFNSPELSN</sequence>
<dbReference type="EMBL" id="CP040852">
    <property type="protein sequence ID" value="QIA88878.1"/>
    <property type="molecule type" value="Genomic_DNA"/>
</dbReference>
<dbReference type="AlphaFoldDB" id="A0AAE6WF44"/>
<evidence type="ECO:0000313" key="2">
    <source>
        <dbReference type="Proteomes" id="UP000463931"/>
    </source>
</evidence>